<dbReference type="Gene3D" id="3.90.230.10">
    <property type="entry name" value="Creatinase/methionine aminopeptidase superfamily"/>
    <property type="match status" value="1"/>
</dbReference>
<dbReference type="InterPro" id="IPR036005">
    <property type="entry name" value="Creatinase/aminopeptidase-like"/>
</dbReference>
<name>A0A9Q0N772_9DIPT</name>
<dbReference type="SUPFAM" id="SSF55920">
    <property type="entry name" value="Creatinase/aminopeptidase"/>
    <property type="match status" value="1"/>
</dbReference>
<dbReference type="EMBL" id="WJQU01000001">
    <property type="protein sequence ID" value="KAJ6644958.1"/>
    <property type="molecule type" value="Genomic_DNA"/>
</dbReference>
<dbReference type="GO" id="GO:0046872">
    <property type="term" value="F:metal ion binding"/>
    <property type="evidence" value="ECO:0007669"/>
    <property type="project" value="UniProtKB-KW"/>
</dbReference>
<dbReference type="PANTHER" id="PTHR43763">
    <property type="entry name" value="XAA-PRO AMINOPEPTIDASE 1"/>
    <property type="match status" value="1"/>
</dbReference>
<evidence type="ECO:0000313" key="1">
    <source>
        <dbReference type="EMBL" id="KAJ6644958.1"/>
    </source>
</evidence>
<organism evidence="1 2">
    <name type="scientific">Pseudolycoriella hygida</name>
    <dbReference type="NCBI Taxonomy" id="35572"/>
    <lineage>
        <taxon>Eukaryota</taxon>
        <taxon>Metazoa</taxon>
        <taxon>Ecdysozoa</taxon>
        <taxon>Arthropoda</taxon>
        <taxon>Hexapoda</taxon>
        <taxon>Insecta</taxon>
        <taxon>Pterygota</taxon>
        <taxon>Neoptera</taxon>
        <taxon>Endopterygota</taxon>
        <taxon>Diptera</taxon>
        <taxon>Nematocera</taxon>
        <taxon>Sciaroidea</taxon>
        <taxon>Sciaridae</taxon>
        <taxon>Pseudolycoriella</taxon>
    </lineage>
</organism>
<reference evidence="1" key="1">
    <citation type="submission" date="2022-07" db="EMBL/GenBank/DDBJ databases">
        <authorList>
            <person name="Trinca V."/>
            <person name="Uliana J.V.C."/>
            <person name="Torres T.T."/>
            <person name="Ward R.J."/>
            <person name="Monesi N."/>
        </authorList>
    </citation>
    <scope>NUCLEOTIDE SEQUENCE</scope>
    <source>
        <strain evidence="1">HSMRA1968</strain>
        <tissue evidence="1">Whole embryos</tissue>
    </source>
</reference>
<proteinExistence type="predicted"/>
<dbReference type="GO" id="GO:0016787">
    <property type="term" value="F:hydrolase activity"/>
    <property type="evidence" value="ECO:0007669"/>
    <property type="project" value="UniProtKB-KW"/>
</dbReference>
<sequence>MDSFPTICGFKENSAIIHYRATCMQAKKITGNGLLLIDSGAQYKGCTTDITRTFSIGKATAEQKLRYTQVLKGHIALSMIKFPVDKVTGSNLDILARQFLWQDEEDYPHSTGHGVGSFLNVHEGPQGISLRNNIILKAGMVVSNEPGYYKTGEFAIFPEDMQIEYEQLAQQLIKSGKLRIDTDDSSNFARFSDPKFNISCMVSKEELTDPQLIPQTNKLLRSLYKSAISEDKLASIYRNLRNQIQKLQPVNPEITVKLTRILVQAAHPIVIRWLLHDKVQVFITYSHNIGDMMDIVDWQRSGSNSGMQSTDGKNVAVFVSCGGDPFADNNKDHPTLGDGWAAVARLQIIAGQELGHFADIKRDANGRQISRHSANFAGTKATPHVKSARRNDLINCDKLFAELLRLGMKKMIYYEEKVKFYDKNNVKGLKYYQRYMGLMLKVLIDDMKFNLAPVADVYKHSNPEIEETIACVEALARVPQQVMKWGYLATMETMRELYKIYYNEYLKIQVSY</sequence>
<dbReference type="OrthoDB" id="9995434at2759"/>
<gene>
    <name evidence="1" type="ORF">Bhyg_00155</name>
</gene>
<evidence type="ECO:0000313" key="2">
    <source>
        <dbReference type="Proteomes" id="UP001151699"/>
    </source>
</evidence>
<keyword evidence="2" id="KW-1185">Reference proteome</keyword>
<dbReference type="InterPro" id="IPR020183">
    <property type="entry name" value="Uncharacterised_RC0048"/>
</dbReference>
<accession>A0A9Q0N772</accession>
<dbReference type="InterPro" id="IPR001131">
    <property type="entry name" value="Peptidase_M24B_aminopep-P_CS"/>
</dbReference>
<dbReference type="PROSITE" id="PS00491">
    <property type="entry name" value="PROLINE_PEPTIDASE"/>
    <property type="match status" value="1"/>
</dbReference>
<dbReference type="Pfam" id="PF10871">
    <property type="entry name" value="DUF2748"/>
    <property type="match status" value="2"/>
</dbReference>
<comment type="caution">
    <text evidence="1">The sequence shown here is derived from an EMBL/GenBank/DDBJ whole genome shotgun (WGS) entry which is preliminary data.</text>
</comment>
<dbReference type="Proteomes" id="UP001151699">
    <property type="component" value="Chromosome A"/>
</dbReference>
<protein>
    <submittedName>
        <fullName evidence="1">Uncharacterized protein</fullName>
    </submittedName>
</protein>
<dbReference type="InterPro" id="IPR050422">
    <property type="entry name" value="X-Pro_aminopeptidase_P"/>
</dbReference>
<dbReference type="AlphaFoldDB" id="A0A9Q0N772"/>
<dbReference type="PANTHER" id="PTHR43763:SF20">
    <property type="entry name" value="XAA-PRO AMINOPEPTIDASE APEPP"/>
    <property type="match status" value="1"/>
</dbReference>